<evidence type="ECO:0000313" key="1">
    <source>
        <dbReference type="EMBL" id="GEU67129.1"/>
    </source>
</evidence>
<organism evidence="1">
    <name type="scientific">Tanacetum cinerariifolium</name>
    <name type="common">Dalmatian daisy</name>
    <name type="synonym">Chrysanthemum cinerariifolium</name>
    <dbReference type="NCBI Taxonomy" id="118510"/>
    <lineage>
        <taxon>Eukaryota</taxon>
        <taxon>Viridiplantae</taxon>
        <taxon>Streptophyta</taxon>
        <taxon>Embryophyta</taxon>
        <taxon>Tracheophyta</taxon>
        <taxon>Spermatophyta</taxon>
        <taxon>Magnoliopsida</taxon>
        <taxon>eudicotyledons</taxon>
        <taxon>Gunneridae</taxon>
        <taxon>Pentapetalae</taxon>
        <taxon>asterids</taxon>
        <taxon>campanulids</taxon>
        <taxon>Asterales</taxon>
        <taxon>Asteraceae</taxon>
        <taxon>Asteroideae</taxon>
        <taxon>Anthemideae</taxon>
        <taxon>Anthemidinae</taxon>
        <taxon>Tanacetum</taxon>
    </lineage>
</organism>
<comment type="caution">
    <text evidence="1">The sequence shown here is derived from an EMBL/GenBank/DDBJ whole genome shotgun (WGS) entry which is preliminary data.</text>
</comment>
<dbReference type="AlphaFoldDB" id="A0A6L2M121"/>
<accession>A0A6L2M121</accession>
<sequence>MQLRESKVISSKALYANLAVTECSGTKSDEHITSSCSGTYITHVVDADIWPVNDQEPSAEVHLTAQHNVLTDEQQPTDQFEPSYETCLLEKLNFKKKGFTIAALKNKIRKLTENSVTTKFAKPSILGKPVLQPLRNQSIVRQPTAFRSEQPKFSRPRFTSQVDMNNILSKPVTPHYLPKVRKSIFVNPNHVISCGSSRNSSKESYGLNDMAHNYYLEEAKKKTQDKIMNLKPSKCVFNGNHDDCITKFLKEVNYRAKVQFLKSRNNIKPTKRIPNVNKNERWISKGYRFSPNKSSAVHEKPNTPRSCLRWKPTGRIFKTAGLRWIPTGKMFIDCTTKVDSKPLNGSNNDITKPYECDQTLNVSAVQASLFNDKMGPADNTSGLAPQRKERWRIMNKMWSIRFNWSSMYMKWSSAPTQISSGLVPKPPSPTPIVPLTKNEWDTLFCLMFDEYFNPSLSVTQLVLVAAVQEPVVSNNTPSSTRIDQDTPSISTSQTIKEAQSHVIPTSVEEDDHGIKVAHMDNDL</sequence>
<reference evidence="1" key="1">
    <citation type="journal article" date="2019" name="Sci. Rep.">
        <title>Draft genome of Tanacetum cinerariifolium, the natural source of mosquito coil.</title>
        <authorList>
            <person name="Yamashiro T."/>
            <person name="Shiraishi A."/>
            <person name="Satake H."/>
            <person name="Nakayama K."/>
        </authorList>
    </citation>
    <scope>NUCLEOTIDE SEQUENCE</scope>
</reference>
<dbReference type="EMBL" id="BKCJ010005507">
    <property type="protein sequence ID" value="GEU67129.1"/>
    <property type="molecule type" value="Genomic_DNA"/>
</dbReference>
<protein>
    <submittedName>
        <fullName evidence="1">Uncharacterized protein</fullName>
    </submittedName>
</protein>
<name>A0A6L2M121_TANCI</name>
<gene>
    <name evidence="1" type="ORF">Tci_039107</name>
</gene>
<proteinExistence type="predicted"/>